<comment type="similarity">
    <text evidence="2">Belongs to the AzlC family.</text>
</comment>
<feature type="transmembrane region" description="Helical" evidence="8">
    <location>
        <begin position="225"/>
        <end position="242"/>
    </location>
</feature>
<name>A0A8J4H676_9BACL</name>
<keyword evidence="4" id="KW-1003">Cell membrane</keyword>
<dbReference type="EMBL" id="BOVK01000028">
    <property type="protein sequence ID" value="GIQ69428.1"/>
    <property type="molecule type" value="Genomic_DNA"/>
</dbReference>
<feature type="transmembrane region" description="Helical" evidence="8">
    <location>
        <begin position="56"/>
        <end position="77"/>
    </location>
</feature>
<dbReference type="InterPro" id="IPR011606">
    <property type="entry name" value="Brnchd-chn_aa_trnsp_permease"/>
</dbReference>
<feature type="transmembrane region" description="Helical" evidence="8">
    <location>
        <begin position="176"/>
        <end position="195"/>
    </location>
</feature>
<evidence type="ECO:0000256" key="7">
    <source>
        <dbReference type="ARBA" id="ARBA00023136"/>
    </source>
</evidence>
<evidence type="ECO:0000256" key="5">
    <source>
        <dbReference type="ARBA" id="ARBA00022692"/>
    </source>
</evidence>
<evidence type="ECO:0000256" key="3">
    <source>
        <dbReference type="ARBA" id="ARBA00022448"/>
    </source>
</evidence>
<feature type="transmembrane region" description="Helical" evidence="8">
    <location>
        <begin position="150"/>
        <end position="170"/>
    </location>
</feature>
<sequence>MGTTRKEEAVAGNERQSVPAFAEGISACAPTLIGYASIGIASGMVGIASQLSISEVALLAALVYAGAAQFIICALLAAGSPAYVIIFTTFIVNLRHLLLSMTLAPHFARYSLVNNISIGALVTDETFGVAANRLASGGVMSDRWMHGLNWTAYIGWILSCVTGAVFGRWISDPARFGMDFALTAMFLALLVLQLHHLPRGRLRLYGELVGYSVLATLLLGQVVPMHLAVLLATAGVAAIGVVRDR</sequence>
<dbReference type="PANTHER" id="PTHR34979:SF1">
    <property type="entry name" value="INNER MEMBRANE PROTEIN YGAZ"/>
    <property type="match status" value="1"/>
</dbReference>
<organism evidence="9 10">
    <name type="scientific">Xylanibacillus composti</name>
    <dbReference type="NCBI Taxonomy" id="1572762"/>
    <lineage>
        <taxon>Bacteria</taxon>
        <taxon>Bacillati</taxon>
        <taxon>Bacillota</taxon>
        <taxon>Bacilli</taxon>
        <taxon>Bacillales</taxon>
        <taxon>Paenibacillaceae</taxon>
        <taxon>Xylanibacillus</taxon>
    </lineage>
</organism>
<evidence type="ECO:0000313" key="10">
    <source>
        <dbReference type="Proteomes" id="UP000677918"/>
    </source>
</evidence>
<evidence type="ECO:0008006" key="11">
    <source>
        <dbReference type="Google" id="ProtNLM"/>
    </source>
</evidence>
<protein>
    <recommendedName>
        <fullName evidence="11">4-azaleucine resistance transporter AzlC</fullName>
    </recommendedName>
</protein>
<gene>
    <name evidence="9" type="ORF">XYCOK13_22520</name>
</gene>
<dbReference type="Pfam" id="PF03591">
    <property type="entry name" value="AzlC"/>
    <property type="match status" value="1"/>
</dbReference>
<comment type="subcellular location">
    <subcellularLocation>
        <location evidence="1">Cell membrane</location>
        <topology evidence="1">Multi-pass membrane protein</topology>
    </subcellularLocation>
</comment>
<evidence type="ECO:0000313" key="9">
    <source>
        <dbReference type="EMBL" id="GIQ69428.1"/>
    </source>
</evidence>
<keyword evidence="6 8" id="KW-1133">Transmembrane helix</keyword>
<dbReference type="GO" id="GO:1903785">
    <property type="term" value="P:L-valine transmembrane transport"/>
    <property type="evidence" value="ECO:0007669"/>
    <property type="project" value="TreeGrafter"/>
</dbReference>
<keyword evidence="3" id="KW-0813">Transport</keyword>
<reference evidence="9" key="1">
    <citation type="submission" date="2021-04" db="EMBL/GenBank/DDBJ databases">
        <title>Draft genome sequence of Xylanibacillus composti strain K13.</title>
        <authorList>
            <person name="Uke A."/>
            <person name="Chhe C."/>
            <person name="Baramee S."/>
            <person name="Kosugi A."/>
        </authorList>
    </citation>
    <scope>NUCLEOTIDE SEQUENCE</scope>
    <source>
        <strain evidence="9">K13</strain>
    </source>
</reference>
<dbReference type="AlphaFoldDB" id="A0A8J4H676"/>
<keyword evidence="5 8" id="KW-0812">Transmembrane</keyword>
<evidence type="ECO:0000256" key="1">
    <source>
        <dbReference type="ARBA" id="ARBA00004651"/>
    </source>
</evidence>
<dbReference type="RefSeq" id="WP_213412232.1">
    <property type="nucleotide sequence ID" value="NZ_BOVK01000028.1"/>
</dbReference>
<comment type="caution">
    <text evidence="9">The sequence shown here is derived from an EMBL/GenBank/DDBJ whole genome shotgun (WGS) entry which is preliminary data.</text>
</comment>
<evidence type="ECO:0000256" key="8">
    <source>
        <dbReference type="SAM" id="Phobius"/>
    </source>
</evidence>
<dbReference type="GO" id="GO:0005886">
    <property type="term" value="C:plasma membrane"/>
    <property type="evidence" value="ECO:0007669"/>
    <property type="project" value="UniProtKB-SubCell"/>
</dbReference>
<evidence type="ECO:0000256" key="2">
    <source>
        <dbReference type="ARBA" id="ARBA00010735"/>
    </source>
</evidence>
<keyword evidence="7 8" id="KW-0472">Membrane</keyword>
<dbReference type="PANTHER" id="PTHR34979">
    <property type="entry name" value="INNER MEMBRANE PROTEIN YGAZ"/>
    <property type="match status" value="1"/>
</dbReference>
<proteinExistence type="inferred from homology"/>
<dbReference type="Proteomes" id="UP000677918">
    <property type="component" value="Unassembled WGS sequence"/>
</dbReference>
<accession>A0A8J4H676</accession>
<keyword evidence="10" id="KW-1185">Reference proteome</keyword>
<evidence type="ECO:0000256" key="6">
    <source>
        <dbReference type="ARBA" id="ARBA00022989"/>
    </source>
</evidence>
<evidence type="ECO:0000256" key="4">
    <source>
        <dbReference type="ARBA" id="ARBA00022475"/>
    </source>
</evidence>